<organism evidence="1 2">
    <name type="scientific">Pelobates cultripes</name>
    <name type="common">Western spadefoot toad</name>
    <dbReference type="NCBI Taxonomy" id="61616"/>
    <lineage>
        <taxon>Eukaryota</taxon>
        <taxon>Metazoa</taxon>
        <taxon>Chordata</taxon>
        <taxon>Craniata</taxon>
        <taxon>Vertebrata</taxon>
        <taxon>Euteleostomi</taxon>
        <taxon>Amphibia</taxon>
        <taxon>Batrachia</taxon>
        <taxon>Anura</taxon>
        <taxon>Pelobatoidea</taxon>
        <taxon>Pelobatidae</taxon>
        <taxon>Pelobates</taxon>
    </lineage>
</organism>
<evidence type="ECO:0000313" key="2">
    <source>
        <dbReference type="Proteomes" id="UP001295444"/>
    </source>
</evidence>
<dbReference type="Proteomes" id="UP001295444">
    <property type="component" value="Chromosome 04"/>
</dbReference>
<dbReference type="EMBL" id="OW240915">
    <property type="protein sequence ID" value="CAH2282732.1"/>
    <property type="molecule type" value="Genomic_DNA"/>
</dbReference>
<proteinExistence type="predicted"/>
<sequence>MTKALRTSIGNDKQLLRADLHGLTDHVAHVEADHDNLMAAQAATTSTLEFQTSQLQHMVLHIEDLDNRVAQKIRYRWIFPMGLAISRPEGPRPVRYQRDLMAISGYLQLPPINMRWPDPLDFYRLTPEPPEQALPLWRNRNRMKSMQPAGAQN</sequence>
<evidence type="ECO:0000313" key="1">
    <source>
        <dbReference type="EMBL" id="CAH2282732.1"/>
    </source>
</evidence>
<gene>
    <name evidence="1" type="ORF">PECUL_23A053096</name>
</gene>
<name>A0AAD1RYK5_PELCU</name>
<accession>A0AAD1RYK5</accession>
<keyword evidence="2" id="KW-1185">Reference proteome</keyword>
<protein>
    <submittedName>
        <fullName evidence="1">Uncharacterized protein</fullName>
    </submittedName>
</protein>
<reference evidence="1" key="1">
    <citation type="submission" date="2022-03" db="EMBL/GenBank/DDBJ databases">
        <authorList>
            <person name="Alioto T."/>
            <person name="Alioto T."/>
            <person name="Gomez Garrido J."/>
        </authorList>
    </citation>
    <scope>NUCLEOTIDE SEQUENCE</scope>
</reference>
<dbReference type="AlphaFoldDB" id="A0AAD1RYK5"/>